<evidence type="ECO:0000313" key="1">
    <source>
        <dbReference type="EMBL" id="KAA6349750.1"/>
    </source>
</evidence>
<evidence type="ECO:0000313" key="2">
    <source>
        <dbReference type="EMBL" id="KAA6349765.1"/>
    </source>
</evidence>
<dbReference type="EMBL" id="SNRY01000040">
    <property type="protein sequence ID" value="KAA6349765.1"/>
    <property type="molecule type" value="Genomic_DNA"/>
</dbReference>
<dbReference type="PROSITE" id="PS51257">
    <property type="entry name" value="PROKAR_LIPOPROTEIN"/>
    <property type="match status" value="1"/>
</dbReference>
<proteinExistence type="predicted"/>
<accession>A0A5J4SX10</accession>
<dbReference type="AlphaFoldDB" id="A0A5J4SX10"/>
<organism evidence="1">
    <name type="scientific">termite gut metagenome</name>
    <dbReference type="NCBI Taxonomy" id="433724"/>
    <lineage>
        <taxon>unclassified sequences</taxon>
        <taxon>metagenomes</taxon>
        <taxon>organismal metagenomes</taxon>
    </lineage>
</organism>
<reference evidence="1" key="1">
    <citation type="submission" date="2019-03" db="EMBL/GenBank/DDBJ databases">
        <title>Single cell metagenomics reveals metabolic interactions within the superorganism composed of flagellate Streblomastix strix and complex community of Bacteroidetes bacteria on its surface.</title>
        <authorList>
            <person name="Treitli S.C."/>
            <person name="Kolisko M."/>
            <person name="Husnik F."/>
            <person name="Keeling P."/>
            <person name="Hampl V."/>
        </authorList>
    </citation>
    <scope>NUCLEOTIDE SEQUENCE</scope>
    <source>
        <strain evidence="1">STM</strain>
    </source>
</reference>
<comment type="caution">
    <text evidence="1">The sequence shown here is derived from an EMBL/GenBank/DDBJ whole genome shotgun (WGS) entry which is preliminary data.</text>
</comment>
<sequence>MEKKFIKYLLFGVFAFVFSVAFVGCGEDYDGDIDDLKKADAATLQAAQSAVATAKSELQSQITGVETSAAAKAVVEAKAAALAEVATQLGNLKVGEYSLNEVAQIVGQVEALGLESLSTTVEELKGLLEDESTIEAIKDAAALKLQVDAIDKYLAGYKDSDKTLKQELEDLKALIGVGGTISDELVDAIVAKLTENGVGELVTLDQVNGLITSITIVGTTNDLIYNVVPAKATYTFPNLSNALGTPINFIKDQVRPEVGKIDVILKVTPANAKLEGKKVYLVNSKGETGISDYIEVSDPVRYDGLLTKADATSTGLYKVSFTIKSFYSPETDAAFKLLTKDSNNNGKIDDGDKPIAFAIAVDGKSSSIGKAERPVLSTFNTGITIEAPKSVYTIASVIDVDDDKLIKFAVTTTVEGEKQKPKDVTLIYNAFAGNTGTEYVWKNTADFAKWDTDIEKAGRNDERYIQPLIVTDLNSNIVVNILNFASNRALAYYVGLDLQNASDKDKKLWQDEIAAGNITGVNQAKLLGASGSDANKDTLLIKGSNLQDQEIGFRVYIINHDGTLVDPDGRAFYVRVGAIPSKVPSVGKLTFIPEILTHVADGEMVGTKKVSTTNWATIIGVTDLSEIKDLKLTFKDTDFNEKYGNVVFYTGTPGNYALVSKAPNNLDAVSAIAIGGRTSTGAVIANTLLLSDMDDTKDYTGTLEVIGLNEKAIAQFEVSLKKELPTGFPTAPAFTVKSDAKKVATIDGARFFVPIAPNSKINVTTTTPTTISNFVSATYSIKDILTSSGTYDHVLFSLTAGGITTNGVATPATLATDVAVTIPNFASVKQNVEYVGNLQYDWGHIKQGGTSHIVSFGGDLSRFTVLFAPNQLYQYDNTSVAVRPPMAGFSALATATAGRPWPVITYNAANEEVTLTFDVEVVRKLNTTIFTDDTFAPFSRNEFEKYYDLKGITGKLTATITAPIYVDDQGTYKDQVSLDSWSTTVKGKVVDLNPTPAGLLFRGESSVGSFKVTMTQNDSNPNYRAIANYIKAANNKAVENQNGAYATWLFFYPTLTIKNVLGEPIVGAQSLFNELTAIIGTDANNESSSTYISGIPLSVRIVKE</sequence>
<protein>
    <submittedName>
        <fullName evidence="1">Uncharacterized protein</fullName>
    </submittedName>
</protein>
<gene>
    <name evidence="1" type="ORF">EZS27_002830</name>
    <name evidence="2" type="ORF">EZS27_002845</name>
</gene>
<name>A0A5J4SX10_9ZZZZ</name>
<dbReference type="EMBL" id="SNRY01000040">
    <property type="protein sequence ID" value="KAA6349750.1"/>
    <property type="molecule type" value="Genomic_DNA"/>
</dbReference>